<dbReference type="STRING" id="31234.E3MBB7"/>
<keyword evidence="4" id="KW-1185">Reference proteome</keyword>
<dbReference type="InterPro" id="IPR000494">
    <property type="entry name" value="Rcpt_L-dom"/>
</dbReference>
<dbReference type="Pfam" id="PF05705">
    <property type="entry name" value="DUF829"/>
    <property type="match status" value="1"/>
</dbReference>
<dbReference type="HOGENOM" id="CLU_433649_0_0_1"/>
<accession>E3MBB7</accession>
<gene>
    <name evidence="3" type="ORF">CRE_16011</name>
</gene>
<feature type="domain" description="Receptor L-domain" evidence="2">
    <location>
        <begin position="229"/>
        <end position="326"/>
    </location>
</feature>
<evidence type="ECO:0000313" key="3">
    <source>
        <dbReference type="EMBL" id="EFO97823.1"/>
    </source>
</evidence>
<feature type="domain" description="Receptor L-domain" evidence="2">
    <location>
        <begin position="51"/>
        <end position="145"/>
    </location>
</feature>
<organism evidence="4">
    <name type="scientific">Caenorhabditis remanei</name>
    <name type="common">Caenorhabditis vulgaris</name>
    <dbReference type="NCBI Taxonomy" id="31234"/>
    <lineage>
        <taxon>Eukaryota</taxon>
        <taxon>Metazoa</taxon>
        <taxon>Ecdysozoa</taxon>
        <taxon>Nematoda</taxon>
        <taxon>Chromadorea</taxon>
        <taxon>Rhabditida</taxon>
        <taxon>Rhabditina</taxon>
        <taxon>Rhabditomorpha</taxon>
        <taxon>Rhabditoidea</taxon>
        <taxon>Rhabditidae</taxon>
        <taxon>Peloderinae</taxon>
        <taxon>Caenorhabditis</taxon>
    </lineage>
</organism>
<dbReference type="Pfam" id="PF01030">
    <property type="entry name" value="Recep_L_domain"/>
    <property type="match status" value="2"/>
</dbReference>
<dbReference type="InterPro" id="IPR036941">
    <property type="entry name" value="Rcpt_L-dom_sf"/>
</dbReference>
<dbReference type="PANTHER" id="PTHR21662">
    <property type="entry name" value="RECEPTOR PROTEIN-TYROSINE KINASE"/>
    <property type="match status" value="1"/>
</dbReference>
<dbReference type="OrthoDB" id="5796559at2759"/>
<dbReference type="AlphaFoldDB" id="E3MBB7"/>
<proteinExistence type="predicted"/>
<dbReference type="FunCoup" id="E3MBB7">
    <property type="interactions" value="10"/>
</dbReference>
<keyword evidence="1" id="KW-0732">Signal</keyword>
<evidence type="ECO:0000259" key="2">
    <source>
        <dbReference type="Pfam" id="PF01030"/>
    </source>
</evidence>
<protein>
    <recommendedName>
        <fullName evidence="2">Receptor L-domain domain-containing protein</fullName>
    </recommendedName>
</protein>
<dbReference type="PANTHER" id="PTHR21662:SF59">
    <property type="entry name" value="RECEPTOR PROTEIN-TYROSINE KINASE"/>
    <property type="match status" value="1"/>
</dbReference>
<dbReference type="InterPro" id="IPR008547">
    <property type="entry name" value="DUF829_TMEM53"/>
</dbReference>
<reference evidence="3" key="1">
    <citation type="submission" date="2007-07" db="EMBL/GenBank/DDBJ databases">
        <title>PCAP assembly of the Caenorhabditis remanei genome.</title>
        <authorList>
            <consortium name="The Caenorhabditis remanei Sequencing Consortium"/>
            <person name="Wilson R.K."/>
        </authorList>
    </citation>
    <scope>NUCLEOTIDE SEQUENCE [LARGE SCALE GENOMIC DNA]</scope>
    <source>
        <strain evidence="3">PB4641</strain>
    </source>
</reference>
<evidence type="ECO:0000313" key="4">
    <source>
        <dbReference type="Proteomes" id="UP000008281"/>
    </source>
</evidence>
<dbReference type="InParanoid" id="E3MBB7"/>
<evidence type="ECO:0000256" key="1">
    <source>
        <dbReference type="SAM" id="SignalP"/>
    </source>
</evidence>
<feature type="chain" id="PRO_5003175525" description="Receptor L-domain domain-containing protein" evidence="1">
    <location>
        <begin position="17"/>
        <end position="631"/>
    </location>
</feature>
<dbReference type="eggNOG" id="KOG2521">
    <property type="taxonomic scope" value="Eukaryota"/>
</dbReference>
<dbReference type="EMBL" id="DS268433">
    <property type="protein sequence ID" value="EFO97823.1"/>
    <property type="molecule type" value="Genomic_DNA"/>
</dbReference>
<feature type="signal peptide" evidence="1">
    <location>
        <begin position="1"/>
        <end position="16"/>
    </location>
</feature>
<dbReference type="SUPFAM" id="SSF52058">
    <property type="entry name" value="L domain-like"/>
    <property type="match status" value="2"/>
</dbReference>
<dbReference type="Proteomes" id="UP000008281">
    <property type="component" value="Unassembled WGS sequence"/>
</dbReference>
<dbReference type="InterPro" id="IPR053079">
    <property type="entry name" value="SPS2_domain"/>
</dbReference>
<name>E3MBB7_CAERE</name>
<dbReference type="Gene3D" id="3.80.20.20">
    <property type="entry name" value="Receptor L-domain"/>
    <property type="match status" value="2"/>
</dbReference>
<sequence length="631" mass="71027">MWLWLFAPFLIRNVIAANFDPTEFFKTRCEPKCVFEASNLNSTTIDKFPKNCATVCTDLAIDDKCDLTEEQLTATLQNMKHLVGSLIVISVKYTSVKFLAGLESVECGELDFLIVLNNKMLEVGMTSLNTINCSSIAIDNNKEMTKLNMPNLKYMYPSEVNKTEIKVRIDGLSKKFCVTTQEMYNLMGVPNINLDSLEGMHCEPPVPLTNGKVCNSSYTLIYPTEILDECTQYFGSLVINPANEKDVSKLKSVEAIFGPLFIEKTNLTSIDFLTNLKFISTLGYDTAAVQVINNPFLSNFSFPSLKKIKTNSHNGVNDGVIFINNSYTLSEDPSFCNFFWAFLGVDGWLYPEFDGKSCESIQVRYDQQPVKRSARSMGLEMMMIFVLSIFRWFGWAGAAPKNIEKYTKIYTDKGFHVACICPPLFHYKVPNGSSGDKMLPFIEKFEKSKGSAPVDPVIIHSFSMNGIRGIISLAKTTGNPKLMDNLEGIIFDRFACVSVCPDFLFCFSGPTRTFTHQNGKALMLSRPKVGYLSDEKRAKIHEKVNDARDFVISPISSIPSIRSKFSTYWYIHDKVQLPKRQLYFYSNGDSMVPIPPLEEFMETQKTRGCHVDSYNFGKSEHVGLCSKIGGP</sequence>